<name>A0A8H7MIS3_9PLEO</name>
<comment type="caution">
    <text evidence="3">The sequence shown here is derived from an EMBL/GenBank/DDBJ whole genome shotgun (WGS) entry which is preliminary data.</text>
</comment>
<dbReference type="PROSITE" id="PS50097">
    <property type="entry name" value="BTB"/>
    <property type="match status" value="1"/>
</dbReference>
<reference evidence="3" key="2">
    <citation type="submission" date="2020-09" db="EMBL/GenBank/DDBJ databases">
        <title>Reference genome assembly for Australian Ascochyta lentis isolate Al4.</title>
        <authorList>
            <person name="Lee R.C."/>
            <person name="Farfan-Caceres L.M."/>
            <person name="Debler J.W."/>
            <person name="Williams A.H."/>
            <person name="Henares B.M."/>
        </authorList>
    </citation>
    <scope>NUCLEOTIDE SEQUENCE</scope>
    <source>
        <strain evidence="3">Al4</strain>
    </source>
</reference>
<dbReference type="InterPro" id="IPR011333">
    <property type="entry name" value="SKP1/BTB/POZ_sf"/>
</dbReference>
<dbReference type="AlphaFoldDB" id="A0A8H7MIS3"/>
<dbReference type="CDD" id="cd18186">
    <property type="entry name" value="BTB_POZ_ZBTB_KLHL-like"/>
    <property type="match status" value="1"/>
</dbReference>
<protein>
    <recommendedName>
        <fullName evidence="2">BTB domain-containing protein</fullName>
    </recommendedName>
</protein>
<evidence type="ECO:0000313" key="4">
    <source>
        <dbReference type="Proteomes" id="UP000651452"/>
    </source>
</evidence>
<keyword evidence="4" id="KW-1185">Reference proteome</keyword>
<dbReference type="OrthoDB" id="6359816at2759"/>
<dbReference type="Proteomes" id="UP000651452">
    <property type="component" value="Unassembled WGS sequence"/>
</dbReference>
<gene>
    <name evidence="3" type="ORF">EKO04_005325</name>
</gene>
<dbReference type="SMART" id="SM00225">
    <property type="entry name" value="BTB"/>
    <property type="match status" value="1"/>
</dbReference>
<organism evidence="3 4">
    <name type="scientific">Ascochyta lentis</name>
    <dbReference type="NCBI Taxonomy" id="205686"/>
    <lineage>
        <taxon>Eukaryota</taxon>
        <taxon>Fungi</taxon>
        <taxon>Dikarya</taxon>
        <taxon>Ascomycota</taxon>
        <taxon>Pezizomycotina</taxon>
        <taxon>Dothideomycetes</taxon>
        <taxon>Pleosporomycetidae</taxon>
        <taxon>Pleosporales</taxon>
        <taxon>Pleosporineae</taxon>
        <taxon>Didymellaceae</taxon>
        <taxon>Ascochyta</taxon>
    </lineage>
</organism>
<feature type="domain" description="BTB" evidence="2">
    <location>
        <begin position="172"/>
        <end position="247"/>
    </location>
</feature>
<reference evidence="3" key="1">
    <citation type="submission" date="2018-12" db="EMBL/GenBank/DDBJ databases">
        <authorList>
            <person name="Syme R.A."/>
            <person name="Farfan-Caceres L."/>
            <person name="Lichtenzveig J."/>
        </authorList>
    </citation>
    <scope>NUCLEOTIDE SEQUENCE</scope>
    <source>
        <strain evidence="3">Al4</strain>
    </source>
</reference>
<feature type="region of interest" description="Disordered" evidence="1">
    <location>
        <begin position="356"/>
        <end position="377"/>
    </location>
</feature>
<dbReference type="EMBL" id="RZGK01000009">
    <property type="protein sequence ID" value="KAF9696533.1"/>
    <property type="molecule type" value="Genomic_DNA"/>
</dbReference>
<evidence type="ECO:0000256" key="1">
    <source>
        <dbReference type="SAM" id="MobiDB-lite"/>
    </source>
</evidence>
<dbReference type="Pfam" id="PF00651">
    <property type="entry name" value="BTB"/>
    <property type="match status" value="1"/>
</dbReference>
<proteinExistence type="predicted"/>
<evidence type="ECO:0000313" key="3">
    <source>
        <dbReference type="EMBL" id="KAF9696533.1"/>
    </source>
</evidence>
<dbReference type="Gene3D" id="3.30.710.10">
    <property type="entry name" value="Potassium Channel Kv1.1, Chain A"/>
    <property type="match status" value="1"/>
</dbReference>
<evidence type="ECO:0000259" key="2">
    <source>
        <dbReference type="PROSITE" id="PS50097"/>
    </source>
</evidence>
<accession>A0A8H7MIS3</accession>
<dbReference type="InterPro" id="IPR000210">
    <property type="entry name" value="BTB/POZ_dom"/>
</dbReference>
<sequence>MLISTKKDYDTVSWPLESFTVGKDFSSSNPTRMFVDRATHEFGIIYHDSDSVAAVEQFSDTDEPVYFRAKTALAACWHSRCKKVSILFQHLQIDLKFCSIQQAREFLDAFKDAATSTLNSIFYAYEHNNTRIFNSLTFDMSEEHCGRIAQPWMDVSAPSSEWPGLRKSGEWSDFTIVAGGKSFPVHRVRLCKDSCYFKAESNDRSIQLPESERTIDALLDEMYDTYNSTTGSLFTNFALRPEMEKERALNDLLDLFIASDKYNLEKIKTKVGKAIIDRMPFIHDSLTIVDSATCIFDEQCPQVDCGLRKAVVAQIQNRLPAIMNDETAWQEYSNNKALLKAFHVYMINLDAPVPPKDTSELPSPLPTPVGGKRKRIL</sequence>
<dbReference type="SUPFAM" id="SSF54695">
    <property type="entry name" value="POZ domain"/>
    <property type="match status" value="1"/>
</dbReference>